<dbReference type="Pfam" id="PF05327">
    <property type="entry name" value="RRN3"/>
    <property type="match status" value="1"/>
</dbReference>
<proteinExistence type="inferred from homology"/>
<dbReference type="GO" id="GO:0001181">
    <property type="term" value="F:RNA polymerase I general transcription initiation factor activity"/>
    <property type="evidence" value="ECO:0000318"/>
    <property type="project" value="GO_Central"/>
</dbReference>
<evidence type="ECO:0000313" key="3">
    <source>
        <dbReference type="EnsemblPlants" id="TraesCS4B02G109300.1"/>
    </source>
</evidence>
<dbReference type="SMR" id="A0A3B6INK6"/>
<dbReference type="Gramene" id="TraesLAC4B03G02220400.1">
    <property type="protein sequence ID" value="TraesLAC4B03G02220400.1"/>
    <property type="gene ID" value="TraesLAC4B03G02220400"/>
</dbReference>
<reference evidence="3" key="1">
    <citation type="submission" date="2018-08" db="EMBL/GenBank/DDBJ databases">
        <authorList>
            <person name="Rossello M."/>
        </authorList>
    </citation>
    <scope>NUCLEOTIDE SEQUENCE [LARGE SCALE GENOMIC DNA]</scope>
    <source>
        <strain evidence="3">cv. Chinese Spring</strain>
    </source>
</reference>
<dbReference type="InterPro" id="IPR007991">
    <property type="entry name" value="RNA_pol_I_trans_ini_fac_RRN3"/>
</dbReference>
<dbReference type="Gramene" id="TraesNOR4B03G02284230.1">
    <property type="protein sequence ID" value="TraesNOR4B03G02284230.1"/>
    <property type="gene ID" value="TraesNOR4B03G02284230"/>
</dbReference>
<keyword evidence="4" id="KW-1185">Reference proteome</keyword>
<comment type="similarity">
    <text evidence="1">Belongs to the RRN3 family.</text>
</comment>
<dbReference type="Gramene" id="TraesSYM4B03G02293820.1">
    <property type="protein sequence ID" value="TraesSYM4B03G02293820.1"/>
    <property type="gene ID" value="TraesSYM4B03G02293820"/>
</dbReference>
<dbReference type="GO" id="GO:0006361">
    <property type="term" value="P:transcription initiation at RNA polymerase I promoter"/>
    <property type="evidence" value="ECO:0000318"/>
    <property type="project" value="GO_Central"/>
</dbReference>
<dbReference type="GO" id="GO:0005634">
    <property type="term" value="C:nucleus"/>
    <property type="evidence" value="ECO:0000318"/>
    <property type="project" value="GO_Central"/>
</dbReference>
<dbReference type="Proteomes" id="UP000019116">
    <property type="component" value="Chromosome 4B"/>
</dbReference>
<organism evidence="3">
    <name type="scientific">Triticum aestivum</name>
    <name type="common">Wheat</name>
    <dbReference type="NCBI Taxonomy" id="4565"/>
    <lineage>
        <taxon>Eukaryota</taxon>
        <taxon>Viridiplantae</taxon>
        <taxon>Streptophyta</taxon>
        <taxon>Embryophyta</taxon>
        <taxon>Tracheophyta</taxon>
        <taxon>Spermatophyta</taxon>
        <taxon>Magnoliopsida</taxon>
        <taxon>Liliopsida</taxon>
        <taxon>Poales</taxon>
        <taxon>Poaceae</taxon>
        <taxon>BOP clade</taxon>
        <taxon>Pooideae</taxon>
        <taxon>Triticodae</taxon>
        <taxon>Triticeae</taxon>
        <taxon>Triticinae</taxon>
        <taxon>Triticum</taxon>
    </lineage>
</organism>
<dbReference type="Gramene" id="TraesCS4B02G109300.1">
    <property type="protein sequence ID" value="TraesCS4B02G109300.1"/>
    <property type="gene ID" value="TraesCS4B02G109300"/>
</dbReference>
<dbReference type="Gramene" id="TraesSTA4B03G02261310.1">
    <property type="protein sequence ID" value="TraesSTA4B03G02261310.1"/>
    <property type="gene ID" value="TraesSTA4B03G02261310"/>
</dbReference>
<name>A0A3B6INK6_WHEAT</name>
<dbReference type="PANTHER" id="PTHR12790:SF0">
    <property type="entry name" value="RNA POLYMERASE I-SPECIFIC TRANSCRIPTION INITIATION FACTOR RRN3-RELATED"/>
    <property type="match status" value="1"/>
</dbReference>
<evidence type="ECO:0000256" key="2">
    <source>
        <dbReference type="SAM" id="MobiDB-lite"/>
    </source>
</evidence>
<gene>
    <name evidence="3" type="primary">LOC123091408</name>
</gene>
<evidence type="ECO:0008006" key="5">
    <source>
        <dbReference type="Google" id="ProtNLM"/>
    </source>
</evidence>
<sequence length="586" mass="66401">MVAKLRRDDMSEEANPICDSVAFGIVGQVLQSVRMEPHLADSHALEQYHRIVGILDTSKRRNPDKENPDKKALYVTCLKALASEISKIDINYHHSLLKNIFTVSIWYLPNDTIPEFLELITRLAAVADDYLTECLHLLVNNFVPPLVDRTKMVKWAVSRKTYIFSQLCMCLIRISNIIPLAPKVLRGIIDKCMPNLFDSKDKTISFVECMLGLDTGRMGDLIRAVLLDKIVHLLTELDVNITWEGILQEQHNKGIFDMELQDLDGNEEEDGLGHGGVKVLLGANAHAEKLDDLMVVIFEHFKSLDAQCLHKEFTILKTIFRASVLTVDTPKFVQFIMFYICARDPEICALEFALFLTDIFKNKEEDPISRMSAVSYIGSYLSRARFISDDTVVAIIGKLVDWLVDYCDHESTRESTPIPNHQLFYATCQAVMYFLCFRLRYIMDCPNLKSDLFRMPFGTLFHHQLEPLKVCLPSIVSEFLRQAKGAKLVAKFVDPAAKDTVESDCSRTSGGINRFDMFFPFDPYLLKESDRYISSHFEVWSMVMTESDDSDDVLDTPEMNADGGGSFSMPARIKPSASPPMSGDPP</sequence>
<dbReference type="Gramene" id="TraesJAG4B03G02266590.1">
    <property type="protein sequence ID" value="TraesJAG4B03G02266590.1"/>
    <property type="gene ID" value="TraesJAG4B03G02266590"/>
</dbReference>
<dbReference type="PaxDb" id="4565-Traes_4BS_1AFBFA03C.2"/>
<dbReference type="OMA" id="DECADHC"/>
<dbReference type="AlphaFoldDB" id="A0A3B6INK6"/>
<dbReference type="EnsemblPlants" id="TraesCS4B02G109300.1">
    <property type="protein sequence ID" value="TraesCS4B02G109300.1"/>
    <property type="gene ID" value="TraesCS4B02G109300"/>
</dbReference>
<protein>
    <recommendedName>
        <fullName evidence="5">RNA polymerase I-specific transcription initiation factor RRN3</fullName>
    </recommendedName>
</protein>
<dbReference type="KEGG" id="taes:123091408"/>
<reference evidence="3" key="2">
    <citation type="submission" date="2018-10" db="UniProtKB">
        <authorList>
            <consortium name="EnsemblPlants"/>
        </authorList>
    </citation>
    <scope>IDENTIFICATION</scope>
</reference>
<evidence type="ECO:0000256" key="1">
    <source>
        <dbReference type="ARBA" id="ARBA00010098"/>
    </source>
</evidence>
<dbReference type="RefSeq" id="XP_044368846.1">
    <property type="nucleotide sequence ID" value="XM_044512911.1"/>
</dbReference>
<accession>A0A3B6INK6</accession>
<dbReference type="Gramene" id="TraesARI4B03G02303030.1">
    <property type="protein sequence ID" value="TraesARI4B03G02303030.1"/>
    <property type="gene ID" value="TraesARI4B03G02303030"/>
</dbReference>
<dbReference type="PANTHER" id="PTHR12790">
    <property type="entry name" value="TRANSCRIPTION INITIATION FACTOR IA RRN3"/>
    <property type="match status" value="1"/>
</dbReference>
<dbReference type="STRING" id="4565.A0A3B6INK6"/>
<evidence type="ECO:0000313" key="4">
    <source>
        <dbReference type="Proteomes" id="UP000019116"/>
    </source>
</evidence>
<dbReference type="Gramene" id="TraesROB_scaffold_004194_01G000100.1">
    <property type="protein sequence ID" value="TraesROB_scaffold_004194_01G000100.1"/>
    <property type="gene ID" value="TraesROB_scaffold_004194_01G000100"/>
</dbReference>
<dbReference type="GO" id="GO:0001042">
    <property type="term" value="F:RNA polymerase I core binding"/>
    <property type="evidence" value="ECO:0000318"/>
    <property type="project" value="GO_Central"/>
</dbReference>
<dbReference type="GeneID" id="123091408"/>
<feature type="region of interest" description="Disordered" evidence="2">
    <location>
        <begin position="548"/>
        <end position="586"/>
    </location>
</feature>